<feature type="transmembrane region" description="Helical" evidence="1">
    <location>
        <begin position="12"/>
        <end position="32"/>
    </location>
</feature>
<dbReference type="EMBL" id="MHOO01000008">
    <property type="protein sequence ID" value="OGZ64127.1"/>
    <property type="molecule type" value="Genomic_DNA"/>
</dbReference>
<keyword evidence="1" id="KW-1133">Transmembrane helix</keyword>
<feature type="domain" description="Transcriptional repressor PaaX-like central Cas2-like" evidence="2">
    <location>
        <begin position="104"/>
        <end position="176"/>
    </location>
</feature>
<gene>
    <name evidence="3" type="ORF">A2730_03285</name>
</gene>
<keyword evidence="1" id="KW-0812">Transmembrane</keyword>
<dbReference type="AlphaFoldDB" id="A0A1G2HNQ3"/>
<dbReference type="STRING" id="1802202.A2730_03285"/>
<protein>
    <recommendedName>
        <fullName evidence="2">Transcriptional repressor PaaX-like central Cas2-like domain-containing protein</fullName>
    </recommendedName>
</protein>
<evidence type="ECO:0000256" key="1">
    <source>
        <dbReference type="SAM" id="Phobius"/>
    </source>
</evidence>
<evidence type="ECO:0000313" key="4">
    <source>
        <dbReference type="Proteomes" id="UP000176855"/>
    </source>
</evidence>
<keyword evidence="1" id="KW-0472">Membrane</keyword>
<dbReference type="SUPFAM" id="SSF143430">
    <property type="entry name" value="TTP0101/SSO1404-like"/>
    <property type="match status" value="1"/>
</dbReference>
<evidence type="ECO:0000313" key="3">
    <source>
        <dbReference type="EMBL" id="OGZ64127.1"/>
    </source>
</evidence>
<dbReference type="Gene3D" id="3.30.70.2650">
    <property type="match status" value="1"/>
</dbReference>
<dbReference type="Pfam" id="PF20803">
    <property type="entry name" value="PaaX_M"/>
    <property type="match status" value="1"/>
</dbReference>
<dbReference type="Proteomes" id="UP000176855">
    <property type="component" value="Unassembled WGS sequence"/>
</dbReference>
<comment type="caution">
    <text evidence="3">The sequence shown here is derived from an EMBL/GenBank/DDBJ whole genome shotgun (WGS) entry which is preliminary data.</text>
</comment>
<reference evidence="3 4" key="1">
    <citation type="journal article" date="2016" name="Nat. Commun.">
        <title>Thousands of microbial genomes shed light on interconnected biogeochemical processes in an aquifer system.</title>
        <authorList>
            <person name="Anantharaman K."/>
            <person name="Brown C.T."/>
            <person name="Hug L.A."/>
            <person name="Sharon I."/>
            <person name="Castelle C.J."/>
            <person name="Probst A.J."/>
            <person name="Thomas B.C."/>
            <person name="Singh A."/>
            <person name="Wilkins M.J."/>
            <person name="Karaoz U."/>
            <person name="Brodie E.L."/>
            <person name="Williams K.H."/>
            <person name="Hubbard S.S."/>
            <person name="Banfield J.F."/>
        </authorList>
    </citation>
    <scope>NUCLEOTIDE SEQUENCE [LARGE SCALE GENOMIC DNA]</scope>
</reference>
<sequence length="188" mass="22317">MKGQYNSITKEILLTIALTGIVIVASTSPYFLTNIAKAIIKNKRYNKNKINEEKIARSLRGLKRNNFIILKEKENGDCLVQITEKGKRKVKEINIERLEIKKQNTWDKKWRIITFDIPERRRYGRDALRQKLQKLNFYQLQKSVLVCPYPCEKEIQFLCEFFNISSFINIIIADTIHDDLRLKRHFNL</sequence>
<name>A0A1G2HNQ3_9BACT</name>
<dbReference type="InterPro" id="IPR048846">
    <property type="entry name" value="PaaX-like_central"/>
</dbReference>
<organism evidence="3 4">
    <name type="scientific">Candidatus Staskawiczbacteria bacterium RIFCSPHIGHO2_01_FULL_39_25</name>
    <dbReference type="NCBI Taxonomy" id="1802202"/>
    <lineage>
        <taxon>Bacteria</taxon>
        <taxon>Candidatus Staskawicziibacteriota</taxon>
    </lineage>
</organism>
<proteinExistence type="predicted"/>
<accession>A0A1G2HNQ3</accession>
<evidence type="ECO:0000259" key="2">
    <source>
        <dbReference type="Pfam" id="PF20803"/>
    </source>
</evidence>